<gene>
    <name evidence="2" type="ORF">Rhe02_59090</name>
</gene>
<feature type="transmembrane region" description="Helical" evidence="1">
    <location>
        <begin position="74"/>
        <end position="91"/>
    </location>
</feature>
<sequence>MEPVIGILMLGAVGWLGWKWWQVPRVWRGEVTWTSRLGFRALYLIHDRSYLTGLLPITWIYIGVIVAAVDVRNFTWVVGVGVALYALQVYVNGFNRPRFLVPPVHRERPGTVGLRRARLATLQTAQDGLDLRFLFSDKAMAIDATSVSVKCTKCHQACEPGVQDVAEAVEKALQWTREHNCPRLGRGNR</sequence>
<accession>A0A8J3VIX0</accession>
<keyword evidence="1" id="KW-0472">Membrane</keyword>
<evidence type="ECO:0000313" key="2">
    <source>
        <dbReference type="EMBL" id="GIH07842.1"/>
    </source>
</evidence>
<reference evidence="2" key="1">
    <citation type="submission" date="2021-01" db="EMBL/GenBank/DDBJ databases">
        <title>Whole genome shotgun sequence of Rhizocola hellebori NBRC 109834.</title>
        <authorList>
            <person name="Komaki H."/>
            <person name="Tamura T."/>
        </authorList>
    </citation>
    <scope>NUCLEOTIDE SEQUENCE</scope>
    <source>
        <strain evidence="2">NBRC 109834</strain>
    </source>
</reference>
<evidence type="ECO:0000256" key="1">
    <source>
        <dbReference type="SAM" id="Phobius"/>
    </source>
</evidence>
<proteinExistence type="predicted"/>
<keyword evidence="1" id="KW-0812">Transmembrane</keyword>
<comment type="caution">
    <text evidence="2">The sequence shown here is derived from an EMBL/GenBank/DDBJ whole genome shotgun (WGS) entry which is preliminary data.</text>
</comment>
<evidence type="ECO:0000313" key="3">
    <source>
        <dbReference type="Proteomes" id="UP000612899"/>
    </source>
</evidence>
<dbReference type="Proteomes" id="UP000612899">
    <property type="component" value="Unassembled WGS sequence"/>
</dbReference>
<dbReference type="RefSeq" id="WP_203911618.1">
    <property type="nucleotide sequence ID" value="NZ_BONY01000041.1"/>
</dbReference>
<organism evidence="2 3">
    <name type="scientific">Rhizocola hellebori</name>
    <dbReference type="NCBI Taxonomy" id="1392758"/>
    <lineage>
        <taxon>Bacteria</taxon>
        <taxon>Bacillati</taxon>
        <taxon>Actinomycetota</taxon>
        <taxon>Actinomycetes</taxon>
        <taxon>Micromonosporales</taxon>
        <taxon>Micromonosporaceae</taxon>
        <taxon>Rhizocola</taxon>
    </lineage>
</organism>
<protein>
    <submittedName>
        <fullName evidence="2">Uncharacterized protein</fullName>
    </submittedName>
</protein>
<name>A0A8J3VIX0_9ACTN</name>
<feature type="transmembrane region" description="Helical" evidence="1">
    <location>
        <begin position="50"/>
        <end position="68"/>
    </location>
</feature>
<dbReference type="AlphaFoldDB" id="A0A8J3VIX0"/>
<keyword evidence="3" id="KW-1185">Reference proteome</keyword>
<keyword evidence="1" id="KW-1133">Transmembrane helix</keyword>
<dbReference type="EMBL" id="BONY01000041">
    <property type="protein sequence ID" value="GIH07842.1"/>
    <property type="molecule type" value="Genomic_DNA"/>
</dbReference>